<dbReference type="SMART" id="SM00220">
    <property type="entry name" value="S_TKc"/>
    <property type="match status" value="1"/>
</dbReference>
<dbReference type="InterPro" id="IPR011009">
    <property type="entry name" value="Kinase-like_dom_sf"/>
</dbReference>
<protein>
    <recommendedName>
        <fullName evidence="7">Protein kinase domain-containing protein</fullName>
    </recommendedName>
</protein>
<evidence type="ECO:0000256" key="6">
    <source>
        <dbReference type="SAM" id="MobiDB-lite"/>
    </source>
</evidence>
<dbReference type="SUPFAM" id="SSF56112">
    <property type="entry name" value="Protein kinase-like (PK-like)"/>
    <property type="match status" value="1"/>
</dbReference>
<dbReference type="Pfam" id="PF00069">
    <property type="entry name" value="Pkinase"/>
    <property type="match status" value="1"/>
</dbReference>
<keyword evidence="4" id="KW-0418">Kinase</keyword>
<evidence type="ECO:0000256" key="2">
    <source>
        <dbReference type="ARBA" id="ARBA00022679"/>
    </source>
</evidence>
<dbReference type="STRING" id="35722.A0A0B7N4Q0"/>
<keyword evidence="2" id="KW-0808">Transferase</keyword>
<evidence type="ECO:0000259" key="7">
    <source>
        <dbReference type="PROSITE" id="PS50011"/>
    </source>
</evidence>
<dbReference type="PANTHER" id="PTHR24058">
    <property type="entry name" value="DUAL SPECIFICITY PROTEIN KINASE"/>
    <property type="match status" value="1"/>
</dbReference>
<dbReference type="PROSITE" id="PS00108">
    <property type="entry name" value="PROTEIN_KINASE_ST"/>
    <property type="match status" value="1"/>
</dbReference>
<evidence type="ECO:0000313" key="8">
    <source>
        <dbReference type="EMBL" id="CEP10049.1"/>
    </source>
</evidence>
<reference evidence="8 9" key="1">
    <citation type="submission" date="2014-09" db="EMBL/GenBank/DDBJ databases">
        <authorList>
            <person name="Ellenberger Sabrina"/>
        </authorList>
    </citation>
    <scope>NUCLEOTIDE SEQUENCE [LARGE SCALE GENOMIC DNA]</scope>
    <source>
        <strain evidence="8 9">CBS 412.66</strain>
    </source>
</reference>
<dbReference type="OrthoDB" id="9332038at2759"/>
<dbReference type="Gene3D" id="1.10.510.10">
    <property type="entry name" value="Transferase(Phosphotransferase) domain 1"/>
    <property type="match status" value="1"/>
</dbReference>
<dbReference type="AlphaFoldDB" id="A0A0B7N4Q0"/>
<dbReference type="Proteomes" id="UP000054107">
    <property type="component" value="Unassembled WGS sequence"/>
</dbReference>
<dbReference type="GO" id="GO:0004713">
    <property type="term" value="F:protein tyrosine kinase activity"/>
    <property type="evidence" value="ECO:0007669"/>
    <property type="project" value="TreeGrafter"/>
</dbReference>
<name>A0A0B7N4Q0_9FUNG</name>
<organism evidence="8 9">
    <name type="scientific">Parasitella parasitica</name>
    <dbReference type="NCBI Taxonomy" id="35722"/>
    <lineage>
        <taxon>Eukaryota</taxon>
        <taxon>Fungi</taxon>
        <taxon>Fungi incertae sedis</taxon>
        <taxon>Mucoromycota</taxon>
        <taxon>Mucoromycotina</taxon>
        <taxon>Mucoromycetes</taxon>
        <taxon>Mucorales</taxon>
        <taxon>Mucorineae</taxon>
        <taxon>Mucoraceae</taxon>
        <taxon>Parasitella</taxon>
    </lineage>
</organism>
<evidence type="ECO:0000256" key="3">
    <source>
        <dbReference type="ARBA" id="ARBA00022741"/>
    </source>
</evidence>
<dbReference type="InterPro" id="IPR000719">
    <property type="entry name" value="Prot_kinase_dom"/>
</dbReference>
<dbReference type="PANTHER" id="PTHR24058:SF17">
    <property type="entry name" value="HOMEODOMAIN INTERACTING PROTEIN KINASE, ISOFORM D"/>
    <property type="match status" value="1"/>
</dbReference>
<proteinExistence type="predicted"/>
<evidence type="ECO:0000256" key="4">
    <source>
        <dbReference type="ARBA" id="ARBA00022777"/>
    </source>
</evidence>
<dbReference type="GO" id="GO:0005524">
    <property type="term" value="F:ATP binding"/>
    <property type="evidence" value="ECO:0007669"/>
    <property type="project" value="UniProtKB-KW"/>
</dbReference>
<dbReference type="EMBL" id="LN723094">
    <property type="protein sequence ID" value="CEP10049.1"/>
    <property type="molecule type" value="Genomic_DNA"/>
</dbReference>
<feature type="compositionally biased region" description="Polar residues" evidence="6">
    <location>
        <begin position="453"/>
        <end position="479"/>
    </location>
</feature>
<evidence type="ECO:0000256" key="1">
    <source>
        <dbReference type="ARBA" id="ARBA00022527"/>
    </source>
</evidence>
<dbReference type="InterPro" id="IPR008271">
    <property type="entry name" value="Ser/Thr_kinase_AS"/>
</dbReference>
<sequence>MRNSDSFINALEVVHESIIPASGNRLSVARRGFVDYRTMNKQTIPRSRFAPCCSILKRATLQYHQVIESINPAFKSASLHIPRRTLTHPREPSKNNGFDNIQDDYILRVMDIIGDIEKYEIVDLMGQGTFGQVVKCRTIRTGELVAIKVIKNQFPYHNQGQKEIAILSQISTTTVLFHIQRSSVRCVRVAINQPAQETLALLKDMRIIHTDLKPDNILLKKFGDIHDVKLIDYGSAVMENERENYCIQTAFYRSPEVILQAGITCAIDMWSFGCFVAELYTGNPLFPSGNEATLVHMWVNCLQSAPPNDMLKKGKKSNKYFESRRGPNGLIKLKPLVQPPHDSPVNSTPLRDRIMGLSSNDENDDDNKDQGIRFTPKMALLHPFITSVTGKKAVRPSLNHSISTEPPVVTEHAPKSTATLTSEMICASLAKAAASSSSLNTSRTTEDSLDILTPNSSQINIQPKVPTSPNATGVSQPVSAKTPTTSLPPPPLKSILKKQKSTSPIIRIIPSISSPTRQNQENTLDRKVAFLHQTRPESTSLLTEQHKQQQLAALKDSILEFSKANKNANVYGQNYTTQNPYMMQYGQQLLAYVAQNAPNTTSYPVATSTNYAYGNVAMPYNIYQQLQQKQVISPTYNAYGYQYPQQQYPQQYPQQQQQQQQQQYLHHTSPLIIYPNNDNNLQNSILNQQNVHT</sequence>
<keyword evidence="1" id="KW-0723">Serine/threonine-protein kinase</keyword>
<dbReference type="Gene3D" id="3.30.200.20">
    <property type="entry name" value="Phosphorylase Kinase, domain 1"/>
    <property type="match status" value="1"/>
</dbReference>
<keyword evidence="3" id="KW-0547">Nucleotide-binding</keyword>
<keyword evidence="9" id="KW-1185">Reference proteome</keyword>
<feature type="region of interest" description="Disordered" evidence="6">
    <location>
        <begin position="451"/>
        <end position="492"/>
    </location>
</feature>
<gene>
    <name evidence="8" type="primary">PARPA_03668.1 scaffold 9273</name>
</gene>
<accession>A0A0B7N4Q0</accession>
<evidence type="ECO:0000313" key="9">
    <source>
        <dbReference type="Proteomes" id="UP000054107"/>
    </source>
</evidence>
<feature type="domain" description="Protein kinase" evidence="7">
    <location>
        <begin position="119"/>
        <end position="385"/>
    </location>
</feature>
<dbReference type="InterPro" id="IPR050494">
    <property type="entry name" value="Ser_Thr_dual-spec_kinase"/>
</dbReference>
<dbReference type="PROSITE" id="PS50011">
    <property type="entry name" value="PROTEIN_KINASE_DOM"/>
    <property type="match status" value="1"/>
</dbReference>
<evidence type="ECO:0000256" key="5">
    <source>
        <dbReference type="ARBA" id="ARBA00022840"/>
    </source>
</evidence>
<dbReference type="GO" id="GO:0005737">
    <property type="term" value="C:cytoplasm"/>
    <property type="evidence" value="ECO:0007669"/>
    <property type="project" value="TreeGrafter"/>
</dbReference>
<keyword evidence="5" id="KW-0067">ATP-binding</keyword>
<dbReference type="GO" id="GO:0004674">
    <property type="term" value="F:protein serine/threonine kinase activity"/>
    <property type="evidence" value="ECO:0007669"/>
    <property type="project" value="UniProtKB-KW"/>
</dbReference>